<accession>A0A834I0T9</accession>
<feature type="compositionally biased region" description="Polar residues" evidence="1">
    <location>
        <begin position="1"/>
        <end position="19"/>
    </location>
</feature>
<keyword evidence="4" id="KW-1185">Reference proteome</keyword>
<evidence type="ECO:0000256" key="2">
    <source>
        <dbReference type="SAM" id="Phobius"/>
    </source>
</evidence>
<keyword evidence="2" id="KW-0812">Transmembrane</keyword>
<name>A0A834I0T9_RHYFE</name>
<organism evidence="3 4">
    <name type="scientific">Rhynchophorus ferrugineus</name>
    <name type="common">Red palm weevil</name>
    <name type="synonym">Curculio ferrugineus</name>
    <dbReference type="NCBI Taxonomy" id="354439"/>
    <lineage>
        <taxon>Eukaryota</taxon>
        <taxon>Metazoa</taxon>
        <taxon>Ecdysozoa</taxon>
        <taxon>Arthropoda</taxon>
        <taxon>Hexapoda</taxon>
        <taxon>Insecta</taxon>
        <taxon>Pterygota</taxon>
        <taxon>Neoptera</taxon>
        <taxon>Endopterygota</taxon>
        <taxon>Coleoptera</taxon>
        <taxon>Polyphaga</taxon>
        <taxon>Cucujiformia</taxon>
        <taxon>Curculionidae</taxon>
        <taxon>Dryophthorinae</taxon>
        <taxon>Rhynchophorus</taxon>
    </lineage>
</organism>
<evidence type="ECO:0000313" key="3">
    <source>
        <dbReference type="EMBL" id="KAF7270412.1"/>
    </source>
</evidence>
<keyword evidence="2" id="KW-1133">Transmembrane helix</keyword>
<sequence length="109" mass="12613">MNRSSRQPQRIAPIQSNTRDGGLGARGTERYWMRAGSHYTPTPIVIVLVRETRYDPDVQQGYSGVQGDEYISVEIVAKRFSTPRRLRIWKEPQFVIVKVILAYFLLIFV</sequence>
<feature type="region of interest" description="Disordered" evidence="1">
    <location>
        <begin position="1"/>
        <end position="25"/>
    </location>
</feature>
<keyword evidence="2" id="KW-0472">Membrane</keyword>
<reference evidence="3" key="1">
    <citation type="submission" date="2020-08" db="EMBL/GenBank/DDBJ databases">
        <title>Genome sequencing and assembly of the red palm weevil Rhynchophorus ferrugineus.</title>
        <authorList>
            <person name="Dias G.B."/>
            <person name="Bergman C.M."/>
            <person name="Manee M."/>
        </authorList>
    </citation>
    <scope>NUCLEOTIDE SEQUENCE</scope>
    <source>
        <strain evidence="3">AA-2017</strain>
        <tissue evidence="3">Whole larva</tissue>
    </source>
</reference>
<dbReference type="EMBL" id="JAACXV010014096">
    <property type="protein sequence ID" value="KAF7270412.1"/>
    <property type="molecule type" value="Genomic_DNA"/>
</dbReference>
<gene>
    <name evidence="3" type="ORF">GWI33_016607</name>
</gene>
<evidence type="ECO:0000256" key="1">
    <source>
        <dbReference type="SAM" id="MobiDB-lite"/>
    </source>
</evidence>
<protein>
    <submittedName>
        <fullName evidence="3">Uncharacterized protein</fullName>
    </submittedName>
</protein>
<dbReference type="AlphaFoldDB" id="A0A834I0T9"/>
<comment type="caution">
    <text evidence="3">The sequence shown here is derived from an EMBL/GenBank/DDBJ whole genome shotgun (WGS) entry which is preliminary data.</text>
</comment>
<dbReference type="Proteomes" id="UP000625711">
    <property type="component" value="Unassembled WGS sequence"/>
</dbReference>
<proteinExistence type="predicted"/>
<evidence type="ECO:0000313" key="4">
    <source>
        <dbReference type="Proteomes" id="UP000625711"/>
    </source>
</evidence>
<feature type="transmembrane region" description="Helical" evidence="2">
    <location>
        <begin position="88"/>
        <end position="108"/>
    </location>
</feature>